<dbReference type="EMBL" id="VULQ01000001">
    <property type="protein sequence ID" value="MSS76912.1"/>
    <property type="molecule type" value="Genomic_DNA"/>
</dbReference>
<keyword evidence="1" id="KW-0812">Transmembrane</keyword>
<keyword evidence="3" id="KW-1185">Reference proteome</keyword>
<keyword evidence="1" id="KW-1133">Transmembrane helix</keyword>
<evidence type="ECO:0000313" key="3">
    <source>
        <dbReference type="Proteomes" id="UP000441925"/>
    </source>
</evidence>
<gene>
    <name evidence="2" type="ORF">FYJ26_00420</name>
</gene>
<evidence type="ECO:0000256" key="1">
    <source>
        <dbReference type="SAM" id="Phobius"/>
    </source>
</evidence>
<dbReference type="Proteomes" id="UP000441925">
    <property type="component" value="Unassembled WGS sequence"/>
</dbReference>
<feature type="transmembrane region" description="Helical" evidence="1">
    <location>
        <begin position="20"/>
        <end position="38"/>
    </location>
</feature>
<protein>
    <submittedName>
        <fullName evidence="2">Oxidoreductase</fullName>
    </submittedName>
</protein>
<organism evidence="2 3">
    <name type="scientific">Anaerococcus porci</name>
    <dbReference type="NCBI Taxonomy" id="2652269"/>
    <lineage>
        <taxon>Bacteria</taxon>
        <taxon>Bacillati</taxon>
        <taxon>Bacillota</taxon>
        <taxon>Tissierellia</taxon>
        <taxon>Tissierellales</taxon>
        <taxon>Peptoniphilaceae</taxon>
        <taxon>Anaerococcus</taxon>
    </lineage>
</organism>
<accession>A0A6N7VPV5</accession>
<reference evidence="2 3" key="1">
    <citation type="submission" date="2019-08" db="EMBL/GenBank/DDBJ databases">
        <title>In-depth cultivation of the pig gut microbiome towards novel bacterial diversity and tailored functional studies.</title>
        <authorList>
            <person name="Wylensek D."/>
            <person name="Hitch T.C.A."/>
            <person name="Clavel T."/>
        </authorList>
    </citation>
    <scope>NUCLEOTIDE SEQUENCE [LARGE SCALE GENOMIC DNA]</scope>
    <source>
        <strain evidence="2 3">WCA-380-WT-2B</strain>
    </source>
</reference>
<evidence type="ECO:0000313" key="2">
    <source>
        <dbReference type="EMBL" id="MSS76912.1"/>
    </source>
</evidence>
<sequence length="180" mass="20710">MMRKKKNSIKKNFNKNKYNIILIIIAIIFAVFLLANIIDNISNKNLSKYDNEMIVIKNKDNEITSLSLRDIRKMGGQNSKINQHSDVVIDIEGLSLDRLINKVDIDPNLNNIIEFIDGKGNKTSIALESALEVDRVYLVYKTINKANIDFDKKLGVFYVVDKQQKDANKWIKNVKIINIK</sequence>
<proteinExistence type="predicted"/>
<dbReference type="AlphaFoldDB" id="A0A6N7VPV5"/>
<keyword evidence="1" id="KW-0472">Membrane</keyword>
<comment type="caution">
    <text evidence="2">The sequence shown here is derived from an EMBL/GenBank/DDBJ whole genome shotgun (WGS) entry which is preliminary data.</text>
</comment>
<name>A0A6N7VPV5_9FIRM</name>